<dbReference type="EMBL" id="JBEHCU010003899">
    <property type="protein sequence ID" value="KAL1401915.1"/>
    <property type="molecule type" value="Genomic_DNA"/>
</dbReference>
<evidence type="ECO:0000313" key="5">
    <source>
        <dbReference type="EMBL" id="KAL1401915.1"/>
    </source>
</evidence>
<dbReference type="GO" id="GO:0005525">
    <property type="term" value="F:GTP binding"/>
    <property type="evidence" value="ECO:0007669"/>
    <property type="project" value="UniProtKB-KW"/>
</dbReference>
<dbReference type="SUPFAM" id="SSF52540">
    <property type="entry name" value="P-loop containing nucleoside triphosphate hydrolases"/>
    <property type="match status" value="1"/>
</dbReference>
<dbReference type="Proteomes" id="UP001562425">
    <property type="component" value="Unassembled WGS sequence"/>
</dbReference>
<dbReference type="AlphaFoldDB" id="A0ABD1DRV0"/>
<evidence type="ECO:0000313" key="6">
    <source>
        <dbReference type="Proteomes" id="UP001562425"/>
    </source>
</evidence>
<keyword evidence="6" id="KW-1185">Reference proteome</keyword>
<organism evidence="5 6">
    <name type="scientific">Culex pipiens pipiens</name>
    <name type="common">Northern house mosquito</name>
    <dbReference type="NCBI Taxonomy" id="38569"/>
    <lineage>
        <taxon>Eukaryota</taxon>
        <taxon>Metazoa</taxon>
        <taxon>Ecdysozoa</taxon>
        <taxon>Arthropoda</taxon>
        <taxon>Hexapoda</taxon>
        <taxon>Insecta</taxon>
        <taxon>Pterygota</taxon>
        <taxon>Neoptera</taxon>
        <taxon>Endopterygota</taxon>
        <taxon>Diptera</taxon>
        <taxon>Nematocera</taxon>
        <taxon>Culicoidea</taxon>
        <taxon>Culicidae</taxon>
        <taxon>Culicinae</taxon>
        <taxon>Culicini</taxon>
        <taxon>Culex</taxon>
        <taxon>Culex</taxon>
    </lineage>
</organism>
<evidence type="ECO:0000256" key="2">
    <source>
        <dbReference type="ARBA" id="ARBA00023134"/>
    </source>
</evidence>
<evidence type="ECO:0000256" key="4">
    <source>
        <dbReference type="PIRSR" id="PIRSR606689-2"/>
    </source>
</evidence>
<dbReference type="Gene3D" id="3.40.50.300">
    <property type="entry name" value="P-loop containing nucleotide triphosphate hydrolases"/>
    <property type="match status" value="1"/>
</dbReference>
<name>A0ABD1DRV0_CULPP</name>
<dbReference type="InterPro" id="IPR027417">
    <property type="entry name" value="P-loop_NTPase"/>
</dbReference>
<evidence type="ECO:0000256" key="3">
    <source>
        <dbReference type="PIRSR" id="PIRSR606689-1"/>
    </source>
</evidence>
<keyword evidence="4" id="KW-0479">Metal-binding</keyword>
<accession>A0ABD1DRV0</accession>
<protein>
    <recommendedName>
        <fullName evidence="7">G domain-containing protein</fullName>
    </recommendedName>
</protein>
<evidence type="ECO:0000256" key="1">
    <source>
        <dbReference type="ARBA" id="ARBA00022741"/>
    </source>
</evidence>
<sequence length="82" mass="9376">MGLFDKLSSMLKIKKEQINILVVGLNNSGKSTIVNRFKNPDERSNVIVPTVGFSIERFQTIPDPESPCDCVRLRRKCIHQQF</sequence>
<proteinExistence type="predicted"/>
<dbReference type="Pfam" id="PF00025">
    <property type="entry name" value="Arf"/>
    <property type="match status" value="1"/>
</dbReference>
<gene>
    <name evidence="5" type="ORF">pipiens_001911</name>
</gene>
<keyword evidence="2 3" id="KW-0342">GTP-binding</keyword>
<feature type="binding site" evidence="4">
    <location>
        <position position="50"/>
    </location>
    <ligand>
        <name>Mg(2+)</name>
        <dbReference type="ChEBI" id="CHEBI:18420"/>
    </ligand>
</feature>
<evidence type="ECO:0008006" key="7">
    <source>
        <dbReference type="Google" id="ProtNLM"/>
    </source>
</evidence>
<keyword evidence="4" id="KW-0460">Magnesium</keyword>
<feature type="binding site" evidence="3">
    <location>
        <begin position="24"/>
        <end position="31"/>
    </location>
    <ligand>
        <name>GTP</name>
        <dbReference type="ChEBI" id="CHEBI:37565"/>
    </ligand>
</feature>
<feature type="binding site" evidence="4">
    <location>
        <position position="31"/>
    </location>
    <ligand>
        <name>Mg(2+)</name>
        <dbReference type="ChEBI" id="CHEBI:18420"/>
    </ligand>
</feature>
<reference evidence="5 6" key="1">
    <citation type="submission" date="2024-05" db="EMBL/GenBank/DDBJ databases">
        <title>Culex pipiens pipiens assembly and annotation.</title>
        <authorList>
            <person name="Alout H."/>
            <person name="Durand T."/>
        </authorList>
    </citation>
    <scope>NUCLEOTIDE SEQUENCE [LARGE SCALE GENOMIC DNA]</scope>
    <source>
        <strain evidence="5">HA-2024</strain>
        <tissue evidence="5">Whole body</tissue>
    </source>
</reference>
<comment type="caution">
    <text evidence="5">The sequence shown here is derived from an EMBL/GenBank/DDBJ whole genome shotgun (WGS) entry which is preliminary data.</text>
</comment>
<keyword evidence="1 3" id="KW-0547">Nucleotide-binding</keyword>
<dbReference type="InterPro" id="IPR006689">
    <property type="entry name" value="Small_GTPase_ARF/SAR"/>
</dbReference>